<organism evidence="2 3">
    <name type="scientific">Tubulinosema ratisbonensis</name>
    <dbReference type="NCBI Taxonomy" id="291195"/>
    <lineage>
        <taxon>Eukaryota</taxon>
        <taxon>Fungi</taxon>
        <taxon>Fungi incertae sedis</taxon>
        <taxon>Microsporidia</taxon>
        <taxon>Tubulinosematoidea</taxon>
        <taxon>Tubulinosematidae</taxon>
        <taxon>Tubulinosema</taxon>
    </lineage>
</organism>
<name>A0A437AQ12_9MICR</name>
<protein>
    <submittedName>
        <fullName evidence="2">Uncharacterized protein</fullName>
    </submittedName>
</protein>
<keyword evidence="1" id="KW-1133">Transmembrane helix</keyword>
<evidence type="ECO:0000313" key="2">
    <source>
        <dbReference type="EMBL" id="RVD93249.1"/>
    </source>
</evidence>
<evidence type="ECO:0000256" key="1">
    <source>
        <dbReference type="SAM" id="Phobius"/>
    </source>
</evidence>
<gene>
    <name evidence="2" type="ORF">TUBRATIS_002250</name>
</gene>
<feature type="transmembrane region" description="Helical" evidence="1">
    <location>
        <begin position="149"/>
        <end position="169"/>
    </location>
</feature>
<keyword evidence="1" id="KW-0472">Membrane</keyword>
<proteinExistence type="predicted"/>
<evidence type="ECO:0000313" key="3">
    <source>
        <dbReference type="Proteomes" id="UP000282876"/>
    </source>
</evidence>
<accession>A0A437AQ12</accession>
<dbReference type="VEuPathDB" id="MicrosporidiaDB:TUBRATIS_002250"/>
<keyword evidence="3" id="KW-1185">Reference proteome</keyword>
<keyword evidence="1" id="KW-0812">Transmembrane</keyword>
<dbReference type="Proteomes" id="UP000282876">
    <property type="component" value="Unassembled WGS sequence"/>
</dbReference>
<reference evidence="2 3" key="1">
    <citation type="submission" date="2018-10" db="EMBL/GenBank/DDBJ databases">
        <title>Draft genome sequence of the microsporidian Tubulinosema ratisbonensis.</title>
        <authorList>
            <person name="Polonais V."/>
            <person name="Peyretaillade E."/>
            <person name="Niehus S."/>
            <person name="Wawrzyniak I."/>
            <person name="Franchet A."/>
            <person name="Gaspin C."/>
            <person name="Reichstadt M."/>
            <person name="Belser C."/>
            <person name="Labadie K."/>
            <person name="Delbac F."/>
            <person name="Ferrandon D."/>
        </authorList>
    </citation>
    <scope>NUCLEOTIDE SEQUENCE [LARGE SCALE GENOMIC DNA]</scope>
    <source>
        <strain evidence="2 3">Franzen</strain>
    </source>
</reference>
<sequence>MFDIEYFNEFNDETIYLVESKEKKPIQQDDEEKIEANILTLKYLLNQVTETELRDKLINKLSSIFKNQSFEITSQPKLSKKSEEINENLTNILQDDLLKCSSALKRRAVTFAEKVEEDKEIVKNTNEIIEKQVVKTDLNLKNMREVEGLSLYSIFLFTLVLFFAVYFVMTFL</sequence>
<dbReference type="AlphaFoldDB" id="A0A437AQ12"/>
<dbReference type="OrthoDB" id="2192177at2759"/>
<comment type="caution">
    <text evidence="2">The sequence shown here is derived from an EMBL/GenBank/DDBJ whole genome shotgun (WGS) entry which is preliminary data.</text>
</comment>
<dbReference type="EMBL" id="RCSS01000062">
    <property type="protein sequence ID" value="RVD93249.1"/>
    <property type="molecule type" value="Genomic_DNA"/>
</dbReference>